<feature type="transmembrane region" description="Helical" evidence="6">
    <location>
        <begin position="49"/>
        <end position="70"/>
    </location>
</feature>
<organism evidence="8 9">
    <name type="scientific">Stappia taiwanensis</name>
    <dbReference type="NCBI Taxonomy" id="992267"/>
    <lineage>
        <taxon>Bacteria</taxon>
        <taxon>Pseudomonadati</taxon>
        <taxon>Pseudomonadota</taxon>
        <taxon>Alphaproteobacteria</taxon>
        <taxon>Hyphomicrobiales</taxon>
        <taxon>Stappiaceae</taxon>
        <taxon>Stappia</taxon>
    </lineage>
</organism>
<dbReference type="Proteomes" id="UP000559404">
    <property type="component" value="Unassembled WGS sequence"/>
</dbReference>
<evidence type="ECO:0000256" key="2">
    <source>
        <dbReference type="ARBA" id="ARBA00022692"/>
    </source>
</evidence>
<evidence type="ECO:0000313" key="9">
    <source>
        <dbReference type="Proteomes" id="UP000559404"/>
    </source>
</evidence>
<dbReference type="RefSeq" id="WP_181761648.1">
    <property type="nucleotide sequence ID" value="NZ_BMCR01000007.1"/>
</dbReference>
<keyword evidence="9" id="KW-1185">Reference proteome</keyword>
<evidence type="ECO:0000256" key="4">
    <source>
        <dbReference type="ARBA" id="ARBA00023136"/>
    </source>
</evidence>
<keyword evidence="4 6" id="KW-0472">Membrane</keyword>
<reference evidence="8 9" key="1">
    <citation type="submission" date="2020-07" db="EMBL/GenBank/DDBJ databases">
        <authorList>
            <person name="Li M."/>
        </authorList>
    </citation>
    <scope>NUCLEOTIDE SEQUENCE [LARGE SCALE GENOMIC DNA]</scope>
    <source>
        <strain evidence="8 9">DSM 23284</strain>
    </source>
</reference>
<evidence type="ECO:0000313" key="8">
    <source>
        <dbReference type="EMBL" id="MBA4613453.1"/>
    </source>
</evidence>
<keyword evidence="3 6" id="KW-1133">Transmembrane helix</keyword>
<evidence type="ECO:0000259" key="7">
    <source>
        <dbReference type="Pfam" id="PF06305"/>
    </source>
</evidence>
<sequence>MTRLLKNLVLLPIAIVLIALAVANRHEVTLSLDPFSRADPALTVTAPLFWILFGAVAFGVFIGGVASWAAQGKWRREARVKRREADRWHQEADRLKAVQEPQTTALSAPSSRNAA</sequence>
<proteinExistence type="predicted"/>
<dbReference type="AlphaFoldDB" id="A0A838Y3B2"/>
<keyword evidence="1" id="KW-1003">Cell membrane</keyword>
<feature type="compositionally biased region" description="Polar residues" evidence="5">
    <location>
        <begin position="100"/>
        <end position="115"/>
    </location>
</feature>
<dbReference type="EMBL" id="JACEON010000019">
    <property type="protein sequence ID" value="MBA4613453.1"/>
    <property type="molecule type" value="Genomic_DNA"/>
</dbReference>
<evidence type="ECO:0000256" key="3">
    <source>
        <dbReference type="ARBA" id="ARBA00022989"/>
    </source>
</evidence>
<comment type="caution">
    <text evidence="8">The sequence shown here is derived from an EMBL/GenBank/DDBJ whole genome shotgun (WGS) entry which is preliminary data.</text>
</comment>
<accession>A0A838Y3B2</accession>
<evidence type="ECO:0000256" key="1">
    <source>
        <dbReference type="ARBA" id="ARBA00022475"/>
    </source>
</evidence>
<dbReference type="InterPro" id="IPR010445">
    <property type="entry name" value="LapA_dom"/>
</dbReference>
<name>A0A838Y3B2_9HYPH</name>
<feature type="domain" description="Lipopolysaccharide assembly protein A" evidence="7">
    <location>
        <begin position="44"/>
        <end position="91"/>
    </location>
</feature>
<gene>
    <name evidence="8" type="ORF">H1W37_17465</name>
</gene>
<protein>
    <submittedName>
        <fullName evidence="8">LapA family protein</fullName>
    </submittedName>
</protein>
<dbReference type="GO" id="GO:0005886">
    <property type="term" value="C:plasma membrane"/>
    <property type="evidence" value="ECO:0007669"/>
    <property type="project" value="InterPro"/>
</dbReference>
<reference evidence="8 9" key="2">
    <citation type="submission" date="2020-08" db="EMBL/GenBank/DDBJ databases">
        <title>Stappia taiwanensis sp. nov., isolated from a coastal thermal spring.</title>
        <authorList>
            <person name="Kampfer P."/>
        </authorList>
    </citation>
    <scope>NUCLEOTIDE SEQUENCE [LARGE SCALE GENOMIC DNA]</scope>
    <source>
        <strain evidence="8 9">DSM 23284</strain>
    </source>
</reference>
<feature type="region of interest" description="Disordered" evidence="5">
    <location>
        <begin position="91"/>
        <end position="115"/>
    </location>
</feature>
<evidence type="ECO:0000256" key="6">
    <source>
        <dbReference type="SAM" id="Phobius"/>
    </source>
</evidence>
<dbReference type="Pfam" id="PF06305">
    <property type="entry name" value="LapA_dom"/>
    <property type="match status" value="1"/>
</dbReference>
<keyword evidence="2 6" id="KW-0812">Transmembrane</keyword>
<evidence type="ECO:0000256" key="5">
    <source>
        <dbReference type="SAM" id="MobiDB-lite"/>
    </source>
</evidence>